<accession>A0ACC0KXH9</accession>
<sequence length="280" mass="30765">MYLIEISTVPLILSDINRKAGAYNRKLFSRDIWYIRDKRPNEDKLTKVDIALPAFLSSIHSTLDLAGRILKAPAGINCEIACLNEATNAWLAGQSPNLPSKPHRQRAWDTIASVTTLQTLVEPSTGRDRARLLAVSKPESGYWLHAYPSPNTVTFIDPNTLGIAVGLQLGVGICASHNCVSCGAPVDGLSCSSGAGRLTRHAAQNVILSLSLIHPPPPHQQPRHTHHKRAEVHVVARLQLEHPQRVSALPADVFHHICDCDSVMQTRHIQCRVRCGRPDL</sequence>
<proteinExistence type="predicted"/>
<comment type="caution">
    <text evidence="1">The sequence shown here is derived from an EMBL/GenBank/DDBJ whole genome shotgun (WGS) entry which is preliminary data.</text>
</comment>
<keyword evidence="2" id="KW-1185">Reference proteome</keyword>
<name>A0ACC0KXH9_CHOFU</name>
<dbReference type="EMBL" id="CM046115">
    <property type="protein sequence ID" value="KAI8440990.1"/>
    <property type="molecule type" value="Genomic_DNA"/>
</dbReference>
<gene>
    <name evidence="1" type="ORF">MSG28_009267</name>
</gene>
<evidence type="ECO:0000313" key="2">
    <source>
        <dbReference type="Proteomes" id="UP001064048"/>
    </source>
</evidence>
<protein>
    <submittedName>
        <fullName evidence="1">Uncharacterized protein</fullName>
    </submittedName>
</protein>
<reference evidence="1 2" key="1">
    <citation type="journal article" date="2022" name="Genome Biol. Evol.">
        <title>The Spruce Budworm Genome: Reconstructing the Evolutionary History of Antifreeze Proteins.</title>
        <authorList>
            <person name="Beliveau C."/>
            <person name="Gagne P."/>
            <person name="Picq S."/>
            <person name="Vernygora O."/>
            <person name="Keeling C.I."/>
            <person name="Pinkney K."/>
            <person name="Doucet D."/>
            <person name="Wen F."/>
            <person name="Johnston J.S."/>
            <person name="Maaroufi H."/>
            <person name="Boyle B."/>
            <person name="Laroche J."/>
            <person name="Dewar K."/>
            <person name="Juretic N."/>
            <person name="Blackburn G."/>
            <person name="Nisole A."/>
            <person name="Brunet B."/>
            <person name="Brandao M."/>
            <person name="Lumley L."/>
            <person name="Duan J."/>
            <person name="Quan G."/>
            <person name="Lucarotti C.J."/>
            <person name="Roe A.D."/>
            <person name="Sperling F.A.H."/>
            <person name="Levesque R.C."/>
            <person name="Cusson M."/>
        </authorList>
    </citation>
    <scope>NUCLEOTIDE SEQUENCE [LARGE SCALE GENOMIC DNA]</scope>
    <source>
        <strain evidence="1">Glfc:IPQL:Cfum</strain>
    </source>
</reference>
<evidence type="ECO:0000313" key="1">
    <source>
        <dbReference type="EMBL" id="KAI8440990.1"/>
    </source>
</evidence>
<organism evidence="1 2">
    <name type="scientific">Choristoneura fumiferana</name>
    <name type="common">Spruce budworm moth</name>
    <name type="synonym">Archips fumiferana</name>
    <dbReference type="NCBI Taxonomy" id="7141"/>
    <lineage>
        <taxon>Eukaryota</taxon>
        <taxon>Metazoa</taxon>
        <taxon>Ecdysozoa</taxon>
        <taxon>Arthropoda</taxon>
        <taxon>Hexapoda</taxon>
        <taxon>Insecta</taxon>
        <taxon>Pterygota</taxon>
        <taxon>Neoptera</taxon>
        <taxon>Endopterygota</taxon>
        <taxon>Lepidoptera</taxon>
        <taxon>Glossata</taxon>
        <taxon>Ditrysia</taxon>
        <taxon>Tortricoidea</taxon>
        <taxon>Tortricidae</taxon>
        <taxon>Tortricinae</taxon>
        <taxon>Choristoneura</taxon>
    </lineage>
</organism>
<dbReference type="Proteomes" id="UP001064048">
    <property type="component" value="Chromosome 15"/>
</dbReference>